<sequence>MKMDIINTTRNSCFKFVDLMDHTINNHTRPISEIFKPIHEQIKIVKSNSHTNDTHKKINIIIEAPEILLQMKEDASAIDLIRELHLLQKLGNVILSISSDEPLIDYSEFESDVSTKHAVLLSSLIHKSNLLISLRPLSTGRADDITGELKIHKACVGFEDIGLEIIEKSYLYNVNKESTVKLFFK</sequence>
<comment type="caution">
    <text evidence="3">The sequence shown here is derived from an EMBL/GenBank/DDBJ whole genome shotgun (WGS) entry which is preliminary data.</text>
</comment>
<evidence type="ECO:0000313" key="3">
    <source>
        <dbReference type="EMBL" id="GME77296.1"/>
    </source>
</evidence>
<dbReference type="AlphaFoldDB" id="A0A9W6WK41"/>
<dbReference type="GO" id="GO:0033588">
    <property type="term" value="C:elongator holoenzyme complex"/>
    <property type="evidence" value="ECO:0007669"/>
    <property type="project" value="InterPro"/>
</dbReference>
<organism evidence="3 4">
    <name type="scientific">Candida boidinii</name>
    <name type="common">Yeast</name>
    <dbReference type="NCBI Taxonomy" id="5477"/>
    <lineage>
        <taxon>Eukaryota</taxon>
        <taxon>Fungi</taxon>
        <taxon>Dikarya</taxon>
        <taxon>Ascomycota</taxon>
        <taxon>Saccharomycotina</taxon>
        <taxon>Pichiomycetes</taxon>
        <taxon>Pichiales</taxon>
        <taxon>Pichiaceae</taxon>
        <taxon>Ogataea</taxon>
        <taxon>Ogataea/Candida clade</taxon>
    </lineage>
</organism>
<evidence type="ECO:0000313" key="4">
    <source>
        <dbReference type="Proteomes" id="UP001165120"/>
    </source>
</evidence>
<dbReference type="EMBL" id="BSXN01002674">
    <property type="protein sequence ID" value="GME77296.1"/>
    <property type="molecule type" value="Genomic_DNA"/>
</dbReference>
<dbReference type="PANTHER" id="PTHR16184">
    <property type="entry name" value="ELONGATOR COMPLEX PROTEIN 6"/>
    <property type="match status" value="1"/>
</dbReference>
<evidence type="ECO:0000256" key="1">
    <source>
        <dbReference type="ARBA" id="ARBA00005043"/>
    </source>
</evidence>
<comment type="pathway">
    <text evidence="1">tRNA modification; 5-methoxycarbonylmethyl-2-thiouridine-tRNA biosynthesis.</text>
</comment>
<proteinExistence type="inferred from homology"/>
<dbReference type="Proteomes" id="UP001165120">
    <property type="component" value="Unassembled WGS sequence"/>
</dbReference>
<dbReference type="InterPro" id="IPR027417">
    <property type="entry name" value="P-loop_NTPase"/>
</dbReference>
<reference evidence="3" key="1">
    <citation type="submission" date="2023-04" db="EMBL/GenBank/DDBJ databases">
        <title>Candida boidinii NBRC 10035.</title>
        <authorList>
            <person name="Ichikawa N."/>
            <person name="Sato H."/>
            <person name="Tonouchi N."/>
        </authorList>
    </citation>
    <scope>NUCLEOTIDE SEQUENCE</scope>
    <source>
        <strain evidence="3">NBRC 10035</strain>
    </source>
</reference>
<keyword evidence="4" id="KW-1185">Reference proteome</keyword>
<dbReference type="PANTHER" id="PTHR16184:SF6">
    <property type="entry name" value="ELONGATOR COMPLEX PROTEIN 6"/>
    <property type="match status" value="1"/>
</dbReference>
<name>A0A9W6WK41_CANBO</name>
<dbReference type="InterPro" id="IPR018627">
    <property type="entry name" value="ELP6"/>
</dbReference>
<dbReference type="GO" id="GO:0002098">
    <property type="term" value="P:tRNA wobble uridine modification"/>
    <property type="evidence" value="ECO:0007669"/>
    <property type="project" value="InterPro"/>
</dbReference>
<comment type="similarity">
    <text evidence="2">Belongs to the ELP6 family.</text>
</comment>
<gene>
    <name evidence="3" type="ORF">Cboi02_000548700</name>
</gene>
<protein>
    <submittedName>
        <fullName evidence="3">Unnamed protein product</fullName>
    </submittedName>
</protein>
<evidence type="ECO:0000256" key="2">
    <source>
        <dbReference type="ARBA" id="ARBA00008837"/>
    </source>
</evidence>
<dbReference type="Gene3D" id="3.40.50.300">
    <property type="entry name" value="P-loop containing nucleotide triphosphate hydrolases"/>
    <property type="match status" value="1"/>
</dbReference>
<accession>A0A9W6WK41</accession>